<evidence type="ECO:0000313" key="14">
    <source>
        <dbReference type="EMBL" id="UZP74999.1"/>
    </source>
</evidence>
<feature type="transmembrane region" description="Helical" evidence="13">
    <location>
        <begin position="108"/>
        <end position="127"/>
    </location>
</feature>
<evidence type="ECO:0000256" key="3">
    <source>
        <dbReference type="ARBA" id="ARBA00004141"/>
    </source>
</evidence>
<organism evidence="14 15">
    <name type="scientific">Candidatus Paraluminiphilus aquimaris</name>
    <dbReference type="NCBI Taxonomy" id="2518994"/>
    <lineage>
        <taxon>Bacteria</taxon>
        <taxon>Pseudomonadati</taxon>
        <taxon>Pseudomonadota</taxon>
        <taxon>Gammaproteobacteria</taxon>
        <taxon>Cellvibrionales</taxon>
        <taxon>Halieaceae</taxon>
        <taxon>Candidatus Paraluminiphilus</taxon>
    </lineage>
</organism>
<evidence type="ECO:0000313" key="15">
    <source>
        <dbReference type="Proteomes" id="UP001317963"/>
    </source>
</evidence>
<evidence type="ECO:0000256" key="6">
    <source>
        <dbReference type="ARBA" id="ARBA00022617"/>
    </source>
</evidence>
<keyword evidence="15" id="KW-1185">Reference proteome</keyword>
<feature type="transmembrane region" description="Helical" evidence="13">
    <location>
        <begin position="61"/>
        <end position="87"/>
    </location>
</feature>
<dbReference type="Gene3D" id="1.20.1300.10">
    <property type="entry name" value="Fumarate reductase/succinate dehydrogenase, transmembrane subunit"/>
    <property type="match status" value="1"/>
</dbReference>
<keyword evidence="11 13" id="KW-0472">Membrane</keyword>
<dbReference type="Pfam" id="PF01127">
    <property type="entry name" value="Sdh_cyt"/>
    <property type="match status" value="1"/>
</dbReference>
<evidence type="ECO:0000256" key="11">
    <source>
        <dbReference type="ARBA" id="ARBA00023136"/>
    </source>
</evidence>
<evidence type="ECO:0000256" key="10">
    <source>
        <dbReference type="ARBA" id="ARBA00023004"/>
    </source>
</evidence>
<evidence type="ECO:0000256" key="12">
    <source>
        <dbReference type="ARBA" id="ARBA00025912"/>
    </source>
</evidence>
<evidence type="ECO:0000256" key="5">
    <source>
        <dbReference type="ARBA" id="ARBA00020076"/>
    </source>
</evidence>
<dbReference type="NCBIfam" id="TIGR02970">
    <property type="entry name" value="succ_dehyd_cytB"/>
    <property type="match status" value="1"/>
</dbReference>
<comment type="subunit">
    <text evidence="12">Part of an enzyme complex containing four subunits: a flavoprotein, an iron-sulfur protein, plus two membrane-anchoring proteins, SdhC and SdhD. The complex can form homotrimers.</text>
</comment>
<reference evidence="14 15" key="1">
    <citation type="submission" date="2019-02" db="EMBL/GenBank/DDBJ databases">
        <title>Halieaceae_genomes.</title>
        <authorList>
            <person name="Li S.-H."/>
        </authorList>
    </citation>
    <scope>NUCLEOTIDE SEQUENCE [LARGE SCALE GENOMIC DNA]</scope>
    <source>
        <strain evidence="14 15">JH123</strain>
    </source>
</reference>
<accession>A0ABY6Q8R3</accession>
<comment type="similarity">
    <text evidence="4">Belongs to the cytochrome b560 family.</text>
</comment>
<evidence type="ECO:0000256" key="7">
    <source>
        <dbReference type="ARBA" id="ARBA00022692"/>
    </source>
</evidence>
<proteinExistence type="inferred from homology"/>
<comment type="subcellular location">
    <subcellularLocation>
        <location evidence="3">Membrane</location>
        <topology evidence="3">Multi-pass membrane protein</topology>
    </subcellularLocation>
</comment>
<dbReference type="PROSITE" id="PS01000">
    <property type="entry name" value="SDH_CYT_1"/>
    <property type="match status" value="1"/>
</dbReference>
<dbReference type="PROSITE" id="PS01001">
    <property type="entry name" value="SDH_CYT_2"/>
    <property type="match status" value="1"/>
</dbReference>
<gene>
    <name evidence="14" type="primary">sdhC</name>
    <name evidence="14" type="ORF">E0F26_09740</name>
</gene>
<protein>
    <recommendedName>
        <fullName evidence="5">Succinate dehydrogenase cytochrome b556 subunit</fullName>
    </recommendedName>
</protein>
<keyword evidence="10" id="KW-0408">Iron</keyword>
<dbReference type="InterPro" id="IPR034804">
    <property type="entry name" value="SQR/QFR_C/D"/>
</dbReference>
<dbReference type="PIRSF" id="PIRSF000178">
    <property type="entry name" value="SDH_cyt_b560"/>
    <property type="match status" value="1"/>
</dbReference>
<keyword evidence="6" id="KW-0349">Heme</keyword>
<dbReference type="PANTHER" id="PTHR10978">
    <property type="entry name" value="SUCCINATE DEHYDROGENASE CYTOCHROME B560 SUBUNIT"/>
    <property type="match status" value="1"/>
</dbReference>
<dbReference type="InterPro" id="IPR018495">
    <property type="entry name" value="Succ_DH_cyt_bsu_CS"/>
</dbReference>
<dbReference type="RefSeq" id="WP_279241467.1">
    <property type="nucleotide sequence ID" value="NZ_CP036501.1"/>
</dbReference>
<evidence type="ECO:0000256" key="4">
    <source>
        <dbReference type="ARBA" id="ARBA00007244"/>
    </source>
</evidence>
<keyword evidence="7 13" id="KW-0812">Transmembrane</keyword>
<comment type="function">
    <text evidence="2">Membrane-anchoring subunit of succinate dehydrogenase (SDH).</text>
</comment>
<evidence type="ECO:0000256" key="9">
    <source>
        <dbReference type="ARBA" id="ARBA00022989"/>
    </source>
</evidence>
<evidence type="ECO:0000256" key="2">
    <source>
        <dbReference type="ARBA" id="ARBA00004050"/>
    </source>
</evidence>
<dbReference type="PANTHER" id="PTHR10978:SF5">
    <property type="entry name" value="SUCCINATE DEHYDROGENASE CYTOCHROME B560 SUBUNIT, MITOCHONDRIAL"/>
    <property type="match status" value="1"/>
</dbReference>
<dbReference type="InterPro" id="IPR000701">
    <property type="entry name" value="SuccDH_FuR_B_TM-su"/>
</dbReference>
<dbReference type="InterPro" id="IPR014314">
    <property type="entry name" value="Succ_DH_cytb556"/>
</dbReference>
<evidence type="ECO:0000256" key="1">
    <source>
        <dbReference type="ARBA" id="ARBA00001971"/>
    </source>
</evidence>
<dbReference type="CDD" id="cd03499">
    <property type="entry name" value="SQR_TypeC_SdhC"/>
    <property type="match status" value="1"/>
</dbReference>
<keyword evidence="8" id="KW-0479">Metal-binding</keyword>
<name>A0ABY6Q8R3_9GAMM</name>
<dbReference type="EMBL" id="CP036501">
    <property type="protein sequence ID" value="UZP74999.1"/>
    <property type="molecule type" value="Genomic_DNA"/>
</dbReference>
<dbReference type="SUPFAM" id="SSF81343">
    <property type="entry name" value="Fumarate reductase respiratory complex transmembrane subunits"/>
    <property type="match status" value="1"/>
</dbReference>
<sequence length="129" mass="13839">MKPRGSKDSRPVNLDISTIQLPITAVASISHRITGVLLFASSLLLVWALDMSLASQESFDSLVAIMSSATAKLILWVFLVVFSYHVLAGIRHLIMDMGVGEDFKTGALGARILFVAAALAAVAWGVVLW</sequence>
<comment type="cofactor">
    <cofactor evidence="1">
        <name>heme</name>
        <dbReference type="ChEBI" id="CHEBI:30413"/>
    </cofactor>
</comment>
<evidence type="ECO:0000256" key="13">
    <source>
        <dbReference type="SAM" id="Phobius"/>
    </source>
</evidence>
<evidence type="ECO:0000256" key="8">
    <source>
        <dbReference type="ARBA" id="ARBA00022723"/>
    </source>
</evidence>
<keyword evidence="9 13" id="KW-1133">Transmembrane helix</keyword>
<dbReference type="Proteomes" id="UP001317963">
    <property type="component" value="Chromosome"/>
</dbReference>